<reference evidence="2 3" key="1">
    <citation type="submission" date="2016-11" db="EMBL/GenBank/DDBJ databases">
        <title>Study of marine rhodopsin-containing bacteria.</title>
        <authorList>
            <person name="Yoshizawa S."/>
            <person name="Kumagai Y."/>
            <person name="Kogure K."/>
        </authorList>
    </citation>
    <scope>NUCLEOTIDE SEQUENCE [LARGE SCALE GENOMIC DNA]</scope>
    <source>
        <strain evidence="2 3">SG-29</strain>
    </source>
</reference>
<evidence type="ECO:0000313" key="2">
    <source>
        <dbReference type="EMBL" id="OZC01522.1"/>
    </source>
</evidence>
<dbReference type="AlphaFoldDB" id="A0A259TUS7"/>
<evidence type="ECO:0000313" key="3">
    <source>
        <dbReference type="Proteomes" id="UP000216446"/>
    </source>
</evidence>
<dbReference type="InParanoid" id="A0A259TUS7"/>
<comment type="caution">
    <text evidence="2">The sequence shown here is derived from an EMBL/GenBank/DDBJ whole genome shotgun (WGS) entry which is preliminary data.</text>
</comment>
<organism evidence="2 3">
    <name type="scientific">Rubricoccus marinus</name>
    <dbReference type="NCBI Taxonomy" id="716817"/>
    <lineage>
        <taxon>Bacteria</taxon>
        <taxon>Pseudomonadati</taxon>
        <taxon>Rhodothermota</taxon>
        <taxon>Rhodothermia</taxon>
        <taxon>Rhodothermales</taxon>
        <taxon>Rubricoccaceae</taxon>
        <taxon>Rubricoccus</taxon>
    </lineage>
</organism>
<dbReference type="RefSeq" id="WP_094545136.1">
    <property type="nucleotide sequence ID" value="NZ_MQWB01000001.1"/>
</dbReference>
<name>A0A259TUS7_9BACT</name>
<dbReference type="OrthoDB" id="7299295at2"/>
<gene>
    <name evidence="2" type="ORF">BSZ36_00085</name>
</gene>
<sequence length="326" mass="36860">MIVFCHYGDAPYLRYTLQSARLTNPDRPVVLLGDGANEATAAQAGVRHVHFERYAYGEDWETFDRVFRPVQGRLHRQHKGGRDWLRFVFERWFFVRNFVASESASPFWHFDSDVMIATSLAQAEPSLSAVDCTVQCNGSCMNGYVAGADVVGSYVRHINALFQRPDYLAAQQREFDEEQPSWAFTEMRAFESWREETDVTARPLTAPVNGIAFDDGLCFPAGYTTERLGSGQVVKRVHLGENGTFWAQRADLTAWDRFGALNLSWVPTYLFEIVLEHLQTGQPGRTDAPPSGREPTLGSAPVPLRHRSQDWWIRAKGIVNRAIGRA</sequence>
<dbReference type="Proteomes" id="UP000216446">
    <property type="component" value="Unassembled WGS sequence"/>
</dbReference>
<proteinExistence type="predicted"/>
<protein>
    <submittedName>
        <fullName evidence="2">Uncharacterized protein</fullName>
    </submittedName>
</protein>
<evidence type="ECO:0000256" key="1">
    <source>
        <dbReference type="SAM" id="MobiDB-lite"/>
    </source>
</evidence>
<keyword evidence="3" id="KW-1185">Reference proteome</keyword>
<dbReference type="EMBL" id="MQWB01000001">
    <property type="protein sequence ID" value="OZC01522.1"/>
    <property type="molecule type" value="Genomic_DNA"/>
</dbReference>
<accession>A0A259TUS7</accession>
<feature type="region of interest" description="Disordered" evidence="1">
    <location>
        <begin position="281"/>
        <end position="303"/>
    </location>
</feature>